<name>W6QBF5_PENRF</name>
<keyword evidence="1" id="KW-1133">Transmembrane helix</keyword>
<protein>
    <submittedName>
        <fullName evidence="2">Genomic scaffold, ProqFM164S03</fullName>
    </submittedName>
</protein>
<evidence type="ECO:0000313" key="3">
    <source>
        <dbReference type="Proteomes" id="UP000030686"/>
    </source>
</evidence>
<dbReference type="AlphaFoldDB" id="W6QBF5"/>
<keyword evidence="1" id="KW-0472">Membrane</keyword>
<dbReference type="Proteomes" id="UP000030686">
    <property type="component" value="Unassembled WGS sequence"/>
</dbReference>
<evidence type="ECO:0000313" key="2">
    <source>
        <dbReference type="EMBL" id="CDM33351.1"/>
    </source>
</evidence>
<gene>
    <name evidence="2" type="ORF">PROQFM164_S03g000075</name>
</gene>
<keyword evidence="1" id="KW-0812">Transmembrane</keyword>
<proteinExistence type="predicted"/>
<feature type="transmembrane region" description="Helical" evidence="1">
    <location>
        <begin position="43"/>
        <end position="62"/>
    </location>
</feature>
<dbReference type="EMBL" id="HG792017">
    <property type="protein sequence ID" value="CDM33351.1"/>
    <property type="molecule type" value="Genomic_DNA"/>
</dbReference>
<sequence length="88" mass="9817">MGKQASKMFRREIQGLEKGKGIMGSRKSQAGNRMGRKRRTSQLMFIVKCMSLIPIPSIAIWSELFEVPLTTSVGITMITGDEKGNIKE</sequence>
<evidence type="ECO:0000256" key="1">
    <source>
        <dbReference type="SAM" id="Phobius"/>
    </source>
</evidence>
<accession>W6QBF5</accession>
<reference evidence="2" key="1">
    <citation type="journal article" date="2014" name="Nat. Commun.">
        <title>Multiple recent horizontal transfers of a large genomic region in cheese making fungi.</title>
        <authorList>
            <person name="Cheeseman K."/>
            <person name="Ropars J."/>
            <person name="Renault P."/>
            <person name="Dupont J."/>
            <person name="Gouzy J."/>
            <person name="Branca A."/>
            <person name="Abraham A.L."/>
            <person name="Ceppi M."/>
            <person name="Conseiller E."/>
            <person name="Debuchy R."/>
            <person name="Malagnac F."/>
            <person name="Goarin A."/>
            <person name="Silar P."/>
            <person name="Lacoste S."/>
            <person name="Sallet E."/>
            <person name="Bensimon A."/>
            <person name="Giraud T."/>
            <person name="Brygoo Y."/>
        </authorList>
    </citation>
    <scope>NUCLEOTIDE SEQUENCE [LARGE SCALE GENOMIC DNA]</scope>
    <source>
        <strain evidence="2">FM164</strain>
    </source>
</reference>
<keyword evidence="3" id="KW-1185">Reference proteome</keyword>
<organism evidence="2 3">
    <name type="scientific">Penicillium roqueforti (strain FM164)</name>
    <dbReference type="NCBI Taxonomy" id="1365484"/>
    <lineage>
        <taxon>Eukaryota</taxon>
        <taxon>Fungi</taxon>
        <taxon>Dikarya</taxon>
        <taxon>Ascomycota</taxon>
        <taxon>Pezizomycotina</taxon>
        <taxon>Eurotiomycetes</taxon>
        <taxon>Eurotiomycetidae</taxon>
        <taxon>Eurotiales</taxon>
        <taxon>Aspergillaceae</taxon>
        <taxon>Penicillium</taxon>
    </lineage>
</organism>